<name>A0A1C2DHR7_9PSED</name>
<proteinExistence type="predicted"/>
<protein>
    <recommendedName>
        <fullName evidence="2">Type IV / VI secretion system DotU domain-containing protein</fullName>
    </recommendedName>
</protein>
<keyword evidence="1" id="KW-0812">Transmembrane</keyword>
<accession>A0A1C2DHR7</accession>
<dbReference type="EMBL" id="MDEN01000068">
    <property type="protein sequence ID" value="OCX14223.1"/>
    <property type="molecule type" value="Genomic_DNA"/>
</dbReference>
<keyword evidence="1" id="KW-1133">Transmembrane helix</keyword>
<dbReference type="InterPro" id="IPR038522">
    <property type="entry name" value="T4/T6SS_DotU_sf"/>
</dbReference>
<gene>
    <name evidence="3" type="ORF">BBI10_20275</name>
</gene>
<reference evidence="3 4" key="1">
    <citation type="submission" date="2016-08" db="EMBL/GenBank/DDBJ databases">
        <title>Whole genome sequence of Pseudomonas graminis strain UASWS1507, a potential biological control agent for agriculture.</title>
        <authorList>
            <person name="Crovadore J."/>
            <person name="Calmin G."/>
            <person name="Chablais R."/>
            <person name="Cochard B."/>
            <person name="Lefort F."/>
        </authorList>
    </citation>
    <scope>NUCLEOTIDE SEQUENCE [LARGE SCALE GENOMIC DNA]</scope>
    <source>
        <strain evidence="3 4">UASWS1507</strain>
    </source>
</reference>
<keyword evidence="1" id="KW-0472">Membrane</keyword>
<organism evidence="3 4">
    <name type="scientific">Pseudomonas graminis</name>
    <dbReference type="NCBI Taxonomy" id="158627"/>
    <lineage>
        <taxon>Bacteria</taxon>
        <taxon>Pseudomonadati</taxon>
        <taxon>Pseudomonadota</taxon>
        <taxon>Gammaproteobacteria</taxon>
        <taxon>Pseudomonadales</taxon>
        <taxon>Pseudomonadaceae</taxon>
        <taxon>Pseudomonas</taxon>
    </lineage>
</organism>
<dbReference type="NCBIfam" id="NF038239">
    <property type="entry name" value="T6SS_TssL_short"/>
    <property type="match status" value="1"/>
</dbReference>
<dbReference type="NCBIfam" id="TIGR03349">
    <property type="entry name" value="IV_VI_DotU"/>
    <property type="match status" value="1"/>
</dbReference>
<sequence>MNSISHEPSGIVPINVDLIFQDTYLLAVELRHGRTMTDSKTLRETCIAQVEGARSALQEAGMSQRSMDLIIHAQCALLDEAVLTNVGDGVRQIWINESLQARLCGHHRAGEILHEQMREVLREPAPDMHVVTLFQRVMMLGFLGGYRSLDDEERMVLKNQLDALAGPQLFPVRPTWIDAREPVRTFPWWLRSPLLHLAIAGLALVVLWWFLNRTLANMVDELVARGV</sequence>
<dbReference type="RefSeq" id="WP_065991728.1">
    <property type="nucleotide sequence ID" value="NZ_MDEN01000068.1"/>
</dbReference>
<feature type="transmembrane region" description="Helical" evidence="1">
    <location>
        <begin position="194"/>
        <end position="211"/>
    </location>
</feature>
<dbReference type="Pfam" id="PF09850">
    <property type="entry name" value="DotU"/>
    <property type="match status" value="1"/>
</dbReference>
<dbReference type="PANTHER" id="PTHR38033">
    <property type="entry name" value="MEMBRANE PROTEIN-RELATED"/>
    <property type="match status" value="1"/>
</dbReference>
<evidence type="ECO:0000256" key="1">
    <source>
        <dbReference type="SAM" id="Phobius"/>
    </source>
</evidence>
<dbReference type="PANTHER" id="PTHR38033:SF1">
    <property type="entry name" value="DOTU FAMILY TYPE IV_VI SECRETION SYSTEM PROTEIN"/>
    <property type="match status" value="1"/>
</dbReference>
<dbReference type="Gene3D" id="1.25.40.590">
    <property type="entry name" value="Type IV / VI secretion system, DotU"/>
    <property type="match status" value="1"/>
</dbReference>
<evidence type="ECO:0000313" key="3">
    <source>
        <dbReference type="EMBL" id="OCX14223.1"/>
    </source>
</evidence>
<dbReference type="InterPro" id="IPR017732">
    <property type="entry name" value="T4/T6SS_DotU"/>
</dbReference>
<evidence type="ECO:0000313" key="4">
    <source>
        <dbReference type="Proteomes" id="UP000095143"/>
    </source>
</evidence>
<feature type="domain" description="Type IV / VI secretion system DotU" evidence="2">
    <location>
        <begin position="20"/>
        <end position="211"/>
    </location>
</feature>
<comment type="caution">
    <text evidence="3">The sequence shown here is derived from an EMBL/GenBank/DDBJ whole genome shotgun (WGS) entry which is preliminary data.</text>
</comment>
<dbReference type="AlphaFoldDB" id="A0A1C2DHR7"/>
<dbReference type="Proteomes" id="UP000095143">
    <property type="component" value="Unassembled WGS sequence"/>
</dbReference>
<evidence type="ECO:0000259" key="2">
    <source>
        <dbReference type="Pfam" id="PF09850"/>
    </source>
</evidence>